<gene>
    <name evidence="2" type="ORF">GCM10009798_44200</name>
</gene>
<feature type="region of interest" description="Disordered" evidence="1">
    <location>
        <begin position="43"/>
        <end position="66"/>
    </location>
</feature>
<comment type="caution">
    <text evidence="2">The sequence shown here is derived from an EMBL/GenBank/DDBJ whole genome shotgun (WGS) entry which is preliminary data.</text>
</comment>
<dbReference type="EMBL" id="BAAAPB010000008">
    <property type="protein sequence ID" value="GAA1978130.1"/>
    <property type="molecule type" value="Genomic_DNA"/>
</dbReference>
<organism evidence="2 3">
    <name type="scientific">Nocardioides panacihumi</name>
    <dbReference type="NCBI Taxonomy" id="400774"/>
    <lineage>
        <taxon>Bacteria</taxon>
        <taxon>Bacillati</taxon>
        <taxon>Actinomycetota</taxon>
        <taxon>Actinomycetes</taxon>
        <taxon>Propionibacteriales</taxon>
        <taxon>Nocardioidaceae</taxon>
        <taxon>Nocardioides</taxon>
    </lineage>
</organism>
<sequence length="66" mass="6842">MRSATLTTVPSNIAMPEPSVAAAMTARPTGVPIRTAEVSGTVMGTTLTPHPPAETSIPTVRDVNRQ</sequence>
<accession>A0ABN2S1I6</accession>
<evidence type="ECO:0000313" key="3">
    <source>
        <dbReference type="Proteomes" id="UP001500571"/>
    </source>
</evidence>
<reference evidence="2 3" key="1">
    <citation type="journal article" date="2019" name="Int. J. Syst. Evol. Microbiol.">
        <title>The Global Catalogue of Microorganisms (GCM) 10K type strain sequencing project: providing services to taxonomists for standard genome sequencing and annotation.</title>
        <authorList>
            <consortium name="The Broad Institute Genomics Platform"/>
            <consortium name="The Broad Institute Genome Sequencing Center for Infectious Disease"/>
            <person name="Wu L."/>
            <person name="Ma J."/>
        </authorList>
    </citation>
    <scope>NUCLEOTIDE SEQUENCE [LARGE SCALE GENOMIC DNA]</scope>
    <source>
        <strain evidence="2 3">JCM 15309</strain>
    </source>
</reference>
<protein>
    <submittedName>
        <fullName evidence="2">Uncharacterized protein</fullName>
    </submittedName>
</protein>
<proteinExistence type="predicted"/>
<dbReference type="Proteomes" id="UP001500571">
    <property type="component" value="Unassembled WGS sequence"/>
</dbReference>
<name>A0ABN2S1I6_9ACTN</name>
<evidence type="ECO:0000256" key="1">
    <source>
        <dbReference type="SAM" id="MobiDB-lite"/>
    </source>
</evidence>
<evidence type="ECO:0000313" key="2">
    <source>
        <dbReference type="EMBL" id="GAA1978130.1"/>
    </source>
</evidence>
<keyword evidence="3" id="KW-1185">Reference proteome</keyword>